<accession>A0A417XWP6</accession>
<gene>
    <name evidence="1" type="ORF">D0Z08_23565</name>
</gene>
<evidence type="ECO:0000313" key="2">
    <source>
        <dbReference type="Proteomes" id="UP000283644"/>
    </source>
</evidence>
<dbReference type="EMBL" id="QXGH01000030">
    <property type="protein sequence ID" value="RHW24701.1"/>
    <property type="molecule type" value="Genomic_DNA"/>
</dbReference>
<organism evidence="1 2">
    <name type="scientific">Nocardioides immobilis</name>
    <dbReference type="NCBI Taxonomy" id="2049295"/>
    <lineage>
        <taxon>Bacteria</taxon>
        <taxon>Bacillati</taxon>
        <taxon>Actinomycetota</taxon>
        <taxon>Actinomycetes</taxon>
        <taxon>Propionibacteriales</taxon>
        <taxon>Nocardioidaceae</taxon>
        <taxon>Nocardioides</taxon>
    </lineage>
</organism>
<comment type="caution">
    <text evidence="1">The sequence shown here is derived from an EMBL/GenBank/DDBJ whole genome shotgun (WGS) entry which is preliminary data.</text>
</comment>
<name>A0A417XWP6_9ACTN</name>
<keyword evidence="2" id="KW-1185">Reference proteome</keyword>
<dbReference type="Proteomes" id="UP000283644">
    <property type="component" value="Unassembled WGS sequence"/>
</dbReference>
<proteinExistence type="predicted"/>
<reference evidence="1 2" key="1">
    <citation type="submission" date="2018-09" db="EMBL/GenBank/DDBJ databases">
        <title>Genome sequencing of Nocardioides immobilis CCTCC AB 2017083 for comparison to Nocardioides silvaticus.</title>
        <authorList>
            <person name="Li C."/>
            <person name="Wang G."/>
        </authorList>
    </citation>
    <scope>NUCLEOTIDE SEQUENCE [LARGE SCALE GENOMIC DNA]</scope>
    <source>
        <strain evidence="1 2">CCTCC AB 2017083</strain>
    </source>
</reference>
<dbReference type="AlphaFoldDB" id="A0A417XWP6"/>
<evidence type="ECO:0000313" key="1">
    <source>
        <dbReference type="EMBL" id="RHW24701.1"/>
    </source>
</evidence>
<protein>
    <submittedName>
        <fullName evidence="1">Uncharacterized protein</fullName>
    </submittedName>
</protein>
<sequence>MVLVDGLTREQLLAIVGDARMATDAPLDLEGHGSSGVAVLSLALHQRRLGLELAHVACIDARGEEDPVSGRPLVVPTPPRAPTAITFVAGRDDASVAWTTETAAAFRSAGWAVTSLG</sequence>